<dbReference type="Proteomes" id="UP000030760">
    <property type="component" value="Unassembled WGS sequence"/>
</dbReference>
<proteinExistence type="predicted"/>
<accession>M3D8E7</accession>
<feature type="region of interest" description="Disordered" evidence="1">
    <location>
        <begin position="1"/>
        <end position="20"/>
    </location>
</feature>
<evidence type="ECO:0000313" key="2">
    <source>
        <dbReference type="EMBL" id="EMF52522.1"/>
    </source>
</evidence>
<sequence>MQTRQGEEEWSVSKVQVGSAETEAGQRYELVLWQIDEDLTEAIEHIPVKHRVFNDPPAGASVVGQPTTVVRRADTRSCGASGN</sequence>
<dbReference type="AlphaFoldDB" id="M3D8E7"/>
<reference evidence="3" key="1">
    <citation type="journal article" date="2013" name="Genome Announc.">
        <title>Draft Genome Sequence of Streptomyces bottropensis ATCC 25435, a Bottromycin-Producing Actinomycete.</title>
        <authorList>
            <person name="Zhang H."/>
            <person name="Zhou W."/>
            <person name="Zhuang Y."/>
            <person name="Liang X."/>
            <person name="Liu T."/>
        </authorList>
    </citation>
    <scope>NUCLEOTIDE SEQUENCE [LARGE SCALE GENOMIC DNA]</scope>
    <source>
        <strain evidence="3">ATCC 25435</strain>
    </source>
</reference>
<organism evidence="2 3">
    <name type="scientific">Streptomyces bottropensis ATCC 25435</name>
    <dbReference type="NCBI Taxonomy" id="1054862"/>
    <lineage>
        <taxon>Bacteria</taxon>
        <taxon>Bacillati</taxon>
        <taxon>Actinomycetota</taxon>
        <taxon>Actinomycetes</taxon>
        <taxon>Kitasatosporales</taxon>
        <taxon>Streptomycetaceae</taxon>
        <taxon>Streptomyces</taxon>
    </lineage>
</organism>
<dbReference type="EMBL" id="KB405094">
    <property type="protein sequence ID" value="EMF52522.1"/>
    <property type="molecule type" value="Genomic_DNA"/>
</dbReference>
<name>M3D8E7_9ACTN</name>
<evidence type="ECO:0000256" key="1">
    <source>
        <dbReference type="SAM" id="MobiDB-lite"/>
    </source>
</evidence>
<gene>
    <name evidence="2" type="ORF">SBD_5598</name>
</gene>
<protein>
    <submittedName>
        <fullName evidence="2">Uncharacterized protein</fullName>
    </submittedName>
</protein>
<evidence type="ECO:0000313" key="3">
    <source>
        <dbReference type="Proteomes" id="UP000030760"/>
    </source>
</evidence>